<accession>A0A829YG77</accession>
<evidence type="ECO:0000313" key="3">
    <source>
        <dbReference type="Proteomes" id="UP000445000"/>
    </source>
</evidence>
<feature type="chain" id="PRO_5033046978" description="Metallo-beta-lactamase domain-containing protein" evidence="1">
    <location>
        <begin position="27"/>
        <end position="530"/>
    </location>
</feature>
<evidence type="ECO:0000313" key="2">
    <source>
        <dbReference type="EMBL" id="GFE82327.1"/>
    </source>
</evidence>
<protein>
    <recommendedName>
        <fullName evidence="4">Metallo-beta-lactamase domain-containing protein</fullName>
    </recommendedName>
</protein>
<reference evidence="3" key="1">
    <citation type="submission" date="2020-01" db="EMBL/GenBank/DDBJ databases">
        <title>'Steroidobacter agaridevorans' sp. nov., agar-degrading bacteria isolated from rhizosphere soils.</title>
        <authorList>
            <person name="Ikenaga M."/>
            <person name="Kataoka M."/>
            <person name="Murouchi A."/>
            <person name="Katsuragi S."/>
            <person name="Sakai M."/>
        </authorList>
    </citation>
    <scope>NUCLEOTIDE SEQUENCE [LARGE SCALE GENOMIC DNA]</scope>
    <source>
        <strain evidence="3">YU21-B</strain>
    </source>
</reference>
<evidence type="ECO:0000256" key="1">
    <source>
        <dbReference type="SAM" id="SignalP"/>
    </source>
</evidence>
<proteinExistence type="predicted"/>
<dbReference type="Gene3D" id="3.60.15.10">
    <property type="entry name" value="Ribonuclease Z/Hydroxyacylglutathione hydrolase-like"/>
    <property type="match status" value="1"/>
</dbReference>
<sequence>MKSRLVHVLATLLSGALTLGALQAQASSDDKAIVTAAAEALGGLDRVRSVKNITLSGYGQYAYMFGGGNISGSPEAPQKYQAANDLKRVYDLEHGRFQQLERRNFLFPFAAIFGHAYAQSNLVLDGDIGYETGREGQFVRSRKWIESPLHIDGVHMRRMWMLNNPVALVRAALDPANQLSAPRKEGDLTVLDLTLKQGDKLSFAIDNRSKLPTWVRWKNPHSNLGQVTLTTHLSGYAPYGGLKMPLGYVTRIDWRNVDYFKMYVDDYVVDTQIADLAAPEALRSASDADPVVTSEATQVAPGVWRLTPYGNTVFEFADHLAIYELGGSHAAAKAAIDKARTLVPGKPLTEYIPSHHHFDHTAGFRVGIAEGLTVVSRYGNEGIFREMAERRAPDYPDALEKNRKPFKFRGFDDHLRMSDSKATVDLYWARANTHMADAVFAYVPASKVFVEGDMATAAKDYQFWGDNYMDTVEHYKLDVETLSTVHMGIMKPAEVIEMVKGGVQRARERCAAELAKGNYFPGCPIVSNRY</sequence>
<name>A0A829YG77_9GAMM</name>
<comment type="caution">
    <text evidence="2">The sequence shown here is derived from an EMBL/GenBank/DDBJ whole genome shotgun (WGS) entry which is preliminary data.</text>
</comment>
<evidence type="ECO:0008006" key="4">
    <source>
        <dbReference type="Google" id="ProtNLM"/>
    </source>
</evidence>
<organism evidence="2 3">
    <name type="scientific">Steroidobacter agaridevorans</name>
    <dbReference type="NCBI Taxonomy" id="2695856"/>
    <lineage>
        <taxon>Bacteria</taxon>
        <taxon>Pseudomonadati</taxon>
        <taxon>Pseudomonadota</taxon>
        <taxon>Gammaproteobacteria</taxon>
        <taxon>Steroidobacterales</taxon>
        <taxon>Steroidobacteraceae</taxon>
        <taxon>Steroidobacter</taxon>
    </lineage>
</organism>
<dbReference type="SUPFAM" id="SSF56281">
    <property type="entry name" value="Metallo-hydrolase/oxidoreductase"/>
    <property type="match status" value="1"/>
</dbReference>
<dbReference type="Proteomes" id="UP000445000">
    <property type="component" value="Unassembled WGS sequence"/>
</dbReference>
<gene>
    <name evidence="2" type="ORF">GCM10011487_43270</name>
</gene>
<feature type="signal peptide" evidence="1">
    <location>
        <begin position="1"/>
        <end position="26"/>
    </location>
</feature>
<keyword evidence="1" id="KW-0732">Signal</keyword>
<dbReference type="EMBL" id="BLJN01000004">
    <property type="protein sequence ID" value="GFE82327.1"/>
    <property type="molecule type" value="Genomic_DNA"/>
</dbReference>
<keyword evidence="3" id="KW-1185">Reference proteome</keyword>
<dbReference type="RefSeq" id="WP_161813979.1">
    <property type="nucleotide sequence ID" value="NZ_BLJN01000004.1"/>
</dbReference>
<dbReference type="AlphaFoldDB" id="A0A829YG77"/>
<dbReference type="InterPro" id="IPR036866">
    <property type="entry name" value="RibonucZ/Hydroxyglut_hydro"/>
</dbReference>